<evidence type="ECO:0000313" key="3">
    <source>
        <dbReference type="EMBL" id="KAJ8784251.1"/>
    </source>
</evidence>
<sequence>MGPWRDLTAFGDPCQFAVLPSISDHCMQLVAGSGRSVPGQLAVQTPRLGRIDWLLPVLHGGPHILPRSTNASTGYAGLNPSLVNQSDMVETQGSHSNSRTNTGPRPGRRPGVCPSEAARAPPRRARSCAGGAAGLRPEVPLSPPSFRSGETRVGSATGLGGACPCEG</sequence>
<feature type="compositionally biased region" description="Polar residues" evidence="1">
    <location>
        <begin position="88"/>
        <end position="102"/>
    </location>
</feature>
<feature type="region of interest" description="Disordered" evidence="1">
    <location>
        <begin position="88"/>
        <end position="167"/>
    </location>
</feature>
<feature type="compositionally biased region" description="Low complexity" evidence="1">
    <location>
        <begin position="103"/>
        <end position="120"/>
    </location>
</feature>
<protein>
    <recommendedName>
        <fullName evidence="2">Runx C-terminal domain-containing protein</fullName>
    </recommendedName>
</protein>
<organism evidence="3 4">
    <name type="scientific">Eschrichtius robustus</name>
    <name type="common">California gray whale</name>
    <name type="synonym">Eschrichtius gibbosus</name>
    <dbReference type="NCBI Taxonomy" id="9764"/>
    <lineage>
        <taxon>Eukaryota</taxon>
        <taxon>Metazoa</taxon>
        <taxon>Chordata</taxon>
        <taxon>Craniata</taxon>
        <taxon>Vertebrata</taxon>
        <taxon>Euteleostomi</taxon>
        <taxon>Mammalia</taxon>
        <taxon>Eutheria</taxon>
        <taxon>Laurasiatheria</taxon>
        <taxon>Artiodactyla</taxon>
        <taxon>Whippomorpha</taxon>
        <taxon>Cetacea</taxon>
        <taxon>Mysticeti</taxon>
        <taxon>Eschrichtiidae</taxon>
        <taxon>Eschrichtius</taxon>
    </lineage>
</organism>
<keyword evidence="4" id="KW-1185">Reference proteome</keyword>
<evidence type="ECO:0000256" key="1">
    <source>
        <dbReference type="SAM" id="MobiDB-lite"/>
    </source>
</evidence>
<feature type="domain" description="Runx C-terminal" evidence="2">
    <location>
        <begin position="62"/>
        <end position="103"/>
    </location>
</feature>
<dbReference type="InterPro" id="IPR013711">
    <property type="entry name" value="RunxI_C_dom"/>
</dbReference>
<dbReference type="AlphaFoldDB" id="A0AB34GZS9"/>
<comment type="caution">
    <text evidence="3">The sequence shown here is derived from an EMBL/GenBank/DDBJ whole genome shotgun (WGS) entry which is preliminary data.</text>
</comment>
<accession>A0AB34GZS9</accession>
<name>A0AB34GZS9_ESCRO</name>
<dbReference type="EMBL" id="JAIQCJ010002067">
    <property type="protein sequence ID" value="KAJ8784251.1"/>
    <property type="molecule type" value="Genomic_DNA"/>
</dbReference>
<dbReference type="Proteomes" id="UP001159641">
    <property type="component" value="Unassembled WGS sequence"/>
</dbReference>
<gene>
    <name evidence="3" type="ORF">J1605_008402</name>
</gene>
<dbReference type="Pfam" id="PF08504">
    <property type="entry name" value="RunxI"/>
    <property type="match status" value="1"/>
</dbReference>
<reference evidence="3 4" key="1">
    <citation type="submission" date="2022-11" db="EMBL/GenBank/DDBJ databases">
        <title>Whole genome sequence of Eschrichtius robustus ER-17-0199.</title>
        <authorList>
            <person name="Bruniche-Olsen A."/>
            <person name="Black A.N."/>
            <person name="Fields C.J."/>
            <person name="Walden K."/>
            <person name="Dewoody J.A."/>
        </authorList>
    </citation>
    <scope>NUCLEOTIDE SEQUENCE [LARGE SCALE GENOMIC DNA]</scope>
    <source>
        <strain evidence="3">ER-17-0199</strain>
        <tissue evidence="3">Blubber</tissue>
    </source>
</reference>
<evidence type="ECO:0000313" key="4">
    <source>
        <dbReference type="Proteomes" id="UP001159641"/>
    </source>
</evidence>
<evidence type="ECO:0000259" key="2">
    <source>
        <dbReference type="Pfam" id="PF08504"/>
    </source>
</evidence>
<proteinExistence type="predicted"/>